<evidence type="ECO:0000256" key="5">
    <source>
        <dbReference type="ARBA" id="ARBA00022777"/>
    </source>
</evidence>
<evidence type="ECO:0000256" key="7">
    <source>
        <dbReference type="ARBA" id="ARBA00022842"/>
    </source>
</evidence>
<feature type="binding site" description="in other chain" evidence="9">
    <location>
        <position position="59"/>
    </location>
    <ligand>
        <name>ATP</name>
        <dbReference type="ChEBI" id="CHEBI:30616"/>
        <note>ligand shared between dimeric partners</note>
    </ligand>
</feature>
<protein>
    <recommendedName>
        <fullName evidence="9">Selenide, water dikinase</fullName>
        <ecNumber evidence="9">2.7.9.3</ecNumber>
    </recommendedName>
    <alternativeName>
        <fullName evidence="9">Selenium donor protein</fullName>
    </alternativeName>
    <alternativeName>
        <fullName evidence="9">Selenophosphate synthase</fullName>
    </alternativeName>
</protein>
<dbReference type="GO" id="GO:0005737">
    <property type="term" value="C:cytoplasm"/>
    <property type="evidence" value="ECO:0007669"/>
    <property type="project" value="TreeGrafter"/>
</dbReference>
<evidence type="ECO:0000259" key="10">
    <source>
        <dbReference type="Pfam" id="PF00586"/>
    </source>
</evidence>
<evidence type="ECO:0000256" key="3">
    <source>
        <dbReference type="ARBA" id="ARBA00022723"/>
    </source>
</evidence>
<organism evidence="12 13">
    <name type="scientific">Caldinitratiruptor microaerophilus</name>
    <dbReference type="NCBI Taxonomy" id="671077"/>
    <lineage>
        <taxon>Bacteria</taxon>
        <taxon>Bacillati</taxon>
        <taxon>Bacillota</taxon>
        <taxon>Clostridia</taxon>
        <taxon>Eubacteriales</taxon>
        <taxon>Symbiobacteriaceae</taxon>
        <taxon>Caldinitratiruptor</taxon>
    </lineage>
</organism>
<dbReference type="Gene3D" id="3.90.650.10">
    <property type="entry name" value="PurM-like C-terminal domain"/>
    <property type="match status" value="1"/>
</dbReference>
<dbReference type="NCBIfam" id="TIGR00476">
    <property type="entry name" value="selD"/>
    <property type="match status" value="1"/>
</dbReference>
<dbReference type="Gene3D" id="3.30.1330.10">
    <property type="entry name" value="PurM-like, N-terminal domain"/>
    <property type="match status" value="1"/>
</dbReference>
<proteinExistence type="inferred from homology"/>
<feature type="domain" description="PurM-like C-terminal" evidence="11">
    <location>
        <begin position="137"/>
        <end position="311"/>
    </location>
</feature>
<dbReference type="InterPro" id="IPR010918">
    <property type="entry name" value="PurM-like_C_dom"/>
</dbReference>
<comment type="subunit">
    <text evidence="9">Homodimer.</text>
</comment>
<dbReference type="AlphaFoldDB" id="A0AA35G8C9"/>
<dbReference type="KEGG" id="cmic:caldi_19800"/>
<dbReference type="GO" id="GO:0005524">
    <property type="term" value="F:ATP binding"/>
    <property type="evidence" value="ECO:0007669"/>
    <property type="project" value="UniProtKB-UniRule"/>
</dbReference>
<dbReference type="EMBL" id="AP025628">
    <property type="protein sequence ID" value="BDG60890.1"/>
    <property type="molecule type" value="Genomic_DNA"/>
</dbReference>
<keyword evidence="7 9" id="KW-0460">Magnesium</keyword>
<evidence type="ECO:0000313" key="12">
    <source>
        <dbReference type="EMBL" id="BDG60890.1"/>
    </source>
</evidence>
<dbReference type="EC" id="2.7.9.3" evidence="9"/>
<comment type="catalytic activity">
    <reaction evidence="9">
        <text>hydrogenselenide + ATP + H2O = selenophosphate + AMP + phosphate + 2 H(+)</text>
        <dbReference type="Rhea" id="RHEA:18737"/>
        <dbReference type="ChEBI" id="CHEBI:15377"/>
        <dbReference type="ChEBI" id="CHEBI:15378"/>
        <dbReference type="ChEBI" id="CHEBI:16144"/>
        <dbReference type="ChEBI" id="CHEBI:29317"/>
        <dbReference type="ChEBI" id="CHEBI:30616"/>
        <dbReference type="ChEBI" id="CHEBI:43474"/>
        <dbReference type="ChEBI" id="CHEBI:456215"/>
        <dbReference type="EC" id="2.7.9.3"/>
    </reaction>
</comment>
<dbReference type="PIRSF" id="PIRSF036407">
    <property type="entry name" value="Selenphspht_syn"/>
    <property type="match status" value="1"/>
</dbReference>
<feature type="binding site" evidence="9">
    <location>
        <position position="194"/>
    </location>
    <ligand>
        <name>Mg(2+)</name>
        <dbReference type="ChEBI" id="CHEBI:18420"/>
    </ligand>
</feature>
<evidence type="ECO:0000256" key="6">
    <source>
        <dbReference type="ARBA" id="ARBA00022840"/>
    </source>
</evidence>
<comment type="similarity">
    <text evidence="1 9">Belongs to the selenophosphate synthase 1 family. Class I subfamily.</text>
</comment>
<evidence type="ECO:0000256" key="9">
    <source>
        <dbReference type="HAMAP-Rule" id="MF_00625"/>
    </source>
</evidence>
<dbReference type="PANTHER" id="PTHR10256:SF0">
    <property type="entry name" value="INACTIVE SELENIDE, WATER DIKINASE-LIKE PROTEIN-RELATED"/>
    <property type="match status" value="1"/>
</dbReference>
<dbReference type="InterPro" id="IPR023061">
    <property type="entry name" value="SelD_I"/>
</dbReference>
<dbReference type="SUPFAM" id="SSF56042">
    <property type="entry name" value="PurM C-terminal domain-like"/>
    <property type="match status" value="1"/>
</dbReference>
<dbReference type="CDD" id="cd02195">
    <property type="entry name" value="SelD"/>
    <property type="match status" value="1"/>
</dbReference>
<evidence type="ECO:0000256" key="8">
    <source>
        <dbReference type="ARBA" id="ARBA00023266"/>
    </source>
</evidence>
<keyword evidence="2 9" id="KW-0808">Transferase</keyword>
<evidence type="ECO:0000256" key="4">
    <source>
        <dbReference type="ARBA" id="ARBA00022741"/>
    </source>
</evidence>
<keyword evidence="5 9" id="KW-0418">Kinase</keyword>
<dbReference type="InterPro" id="IPR036676">
    <property type="entry name" value="PurM-like_C_sf"/>
</dbReference>
<feature type="binding site" evidence="9">
    <location>
        <begin position="107"/>
        <end position="109"/>
    </location>
    <ligand>
        <name>ATP</name>
        <dbReference type="ChEBI" id="CHEBI:30616"/>
        <note>ligand shared between dimeric partners</note>
    </ligand>
</feature>
<evidence type="ECO:0000256" key="1">
    <source>
        <dbReference type="ARBA" id="ARBA00008026"/>
    </source>
</evidence>
<dbReference type="GO" id="GO:0000287">
    <property type="term" value="F:magnesium ion binding"/>
    <property type="evidence" value="ECO:0007669"/>
    <property type="project" value="UniProtKB-UniRule"/>
</dbReference>
<dbReference type="InterPro" id="IPR036921">
    <property type="entry name" value="PurM-like_N_sf"/>
</dbReference>
<feature type="domain" description="PurM-like N-terminal" evidence="10">
    <location>
        <begin position="18"/>
        <end position="125"/>
    </location>
</feature>
<gene>
    <name evidence="12" type="primary">selD_2</name>
    <name evidence="9" type="synonym">selD</name>
    <name evidence="12" type="ORF">caldi_19800</name>
</gene>
<name>A0AA35G8C9_9FIRM</name>
<sequence>MPQMVPSAEVIVGLDNPDDAAVYRLTDDLALVLTVDYFTPIVDDPYAFGQIAAANALSDIYAMGGRPVVALNLVGYPVGKLPGEWLADILRGGADKAREAGVIILGGHSVDDAEPKYGMAVVGLIDPTCVCTKGGARPGDKLVLTKPIGTGTVNTAIKRGLAEPAEIAEAIRVMTTLNNLVDTVLAFEVRGMTDVTGFGLLGHASEMARASGVGMRIHAGRVPLLPGAEKYARQDVFPAGSRNNRKWLEDKVIYDDALEEPIRTLLCDAMTSGGLLIPIAPHRAGDLVAALREAGAPAPAIIGECTEEHPGIIQVLP</sequence>
<feature type="binding site" evidence="9">
    <location>
        <position position="59"/>
    </location>
    <ligand>
        <name>Mg(2+)</name>
        <dbReference type="ChEBI" id="CHEBI:18420"/>
    </ligand>
</feature>
<dbReference type="NCBIfam" id="NF002098">
    <property type="entry name" value="PRK00943.1"/>
    <property type="match status" value="1"/>
</dbReference>
<evidence type="ECO:0000259" key="11">
    <source>
        <dbReference type="Pfam" id="PF02769"/>
    </source>
</evidence>
<keyword evidence="3 9" id="KW-0479">Metal-binding</keyword>
<keyword evidence="13" id="KW-1185">Reference proteome</keyword>
<comment type="caution">
    <text evidence="9">Lacks conserved residue(s) required for the propagation of feature annotation.</text>
</comment>
<keyword evidence="6 9" id="KW-0067">ATP-binding</keyword>
<feature type="binding site" evidence="9">
    <location>
        <position position="19"/>
    </location>
    <ligand>
        <name>Mg(2+)</name>
        <dbReference type="ChEBI" id="CHEBI:18420"/>
    </ligand>
</feature>
<dbReference type="InterPro" id="IPR016188">
    <property type="entry name" value="PurM-like_N"/>
</dbReference>
<feature type="binding site" description="in other chain" evidence="9">
    <location>
        <position position="36"/>
    </location>
    <ligand>
        <name>ATP</name>
        <dbReference type="ChEBI" id="CHEBI:30616"/>
        <note>ligand shared between dimeric partners</note>
    </ligand>
</feature>
<dbReference type="Pfam" id="PF00586">
    <property type="entry name" value="AIRS"/>
    <property type="match status" value="1"/>
</dbReference>
<evidence type="ECO:0000313" key="13">
    <source>
        <dbReference type="Proteomes" id="UP001163687"/>
    </source>
</evidence>
<dbReference type="PANTHER" id="PTHR10256">
    <property type="entry name" value="SELENIDE, WATER DIKINASE"/>
    <property type="match status" value="1"/>
</dbReference>
<reference evidence="12" key="1">
    <citation type="submission" date="2022-03" db="EMBL/GenBank/DDBJ databases">
        <title>Complete genome sequence of Caldinitratiruptor microaerophilus.</title>
        <authorList>
            <person name="Mukaiyama R."/>
            <person name="Nishiyama T."/>
            <person name="Ueda K."/>
        </authorList>
    </citation>
    <scope>NUCLEOTIDE SEQUENCE</scope>
    <source>
        <strain evidence="12">JCM 16183</strain>
    </source>
</reference>
<evidence type="ECO:0000256" key="2">
    <source>
        <dbReference type="ARBA" id="ARBA00022679"/>
    </source>
</evidence>
<comment type="function">
    <text evidence="9">Synthesizes selenophosphate from selenide and ATP.</text>
</comment>
<dbReference type="GO" id="GO:0016260">
    <property type="term" value="P:selenocysteine biosynthetic process"/>
    <property type="evidence" value="ECO:0007669"/>
    <property type="project" value="InterPro"/>
</dbReference>
<dbReference type="SUPFAM" id="SSF55326">
    <property type="entry name" value="PurM N-terminal domain-like"/>
    <property type="match status" value="1"/>
</dbReference>
<dbReference type="Pfam" id="PF02769">
    <property type="entry name" value="AIRS_C"/>
    <property type="match status" value="1"/>
</dbReference>
<comment type="cofactor">
    <cofactor evidence="9">
        <name>Mg(2+)</name>
        <dbReference type="ChEBI" id="CHEBI:18420"/>
    </cofactor>
    <text evidence="9">Binds 1 Mg(2+) ion per monomer.</text>
</comment>
<keyword evidence="8 9" id="KW-0711">Selenium</keyword>
<dbReference type="GO" id="GO:0004756">
    <property type="term" value="F:selenide, water dikinase activity"/>
    <property type="evidence" value="ECO:0007669"/>
    <property type="project" value="UniProtKB-UniRule"/>
</dbReference>
<accession>A0AA35G8C9</accession>
<feature type="binding site" description="in other chain" evidence="9">
    <location>
        <begin position="16"/>
        <end position="18"/>
    </location>
    <ligand>
        <name>ATP</name>
        <dbReference type="ChEBI" id="CHEBI:30616"/>
        <note>ligand shared between dimeric partners</note>
    </ligand>
</feature>
<dbReference type="InterPro" id="IPR004536">
    <property type="entry name" value="SPS/SelD"/>
</dbReference>
<dbReference type="Proteomes" id="UP001163687">
    <property type="component" value="Chromosome"/>
</dbReference>
<dbReference type="HAMAP" id="MF_00625">
    <property type="entry name" value="SelD"/>
    <property type="match status" value="1"/>
</dbReference>
<keyword evidence="4 9" id="KW-0547">Nucleotide-binding</keyword>